<dbReference type="GO" id="GO:0010207">
    <property type="term" value="P:photosystem II assembly"/>
    <property type="evidence" value="ECO:0007669"/>
    <property type="project" value="InterPro"/>
</dbReference>
<sequence length="223" mass="24723">MQNRNIITSHSRSLRLCATRKLLNTFQIAATTNITAQECKEIPVFSRRQQALSVISLLSFFPLTANAAYESELCVMKETEEEADACRRKLIEKDAKKEQSYTQASQRDKFVSVSGVPVSVLDSEYVRSSKDLMKDLEQYCSGEVANKERVLLVKKIKAEGSTWVSKYARGGSARTQSARRLYIAVDAVVGFLASNGLAAFPKSKADTTLKAIEQARELLDGGK</sequence>
<evidence type="ECO:0000313" key="1">
    <source>
        <dbReference type="EMBL" id="GAX76812.1"/>
    </source>
</evidence>
<organism evidence="1 2">
    <name type="scientific">Chlamydomonas eustigma</name>
    <dbReference type="NCBI Taxonomy" id="1157962"/>
    <lineage>
        <taxon>Eukaryota</taxon>
        <taxon>Viridiplantae</taxon>
        <taxon>Chlorophyta</taxon>
        <taxon>core chlorophytes</taxon>
        <taxon>Chlorophyceae</taxon>
        <taxon>CS clade</taxon>
        <taxon>Chlamydomonadales</taxon>
        <taxon>Chlamydomonadaceae</taxon>
        <taxon>Chlamydomonas</taxon>
    </lineage>
</organism>
<dbReference type="InterPro" id="IPR025585">
    <property type="entry name" value="PSII_Psb27"/>
</dbReference>
<name>A0A250X1P6_9CHLO</name>
<protein>
    <submittedName>
        <fullName evidence="1">Uncharacterized protein</fullName>
    </submittedName>
</protein>
<dbReference type="AlphaFoldDB" id="A0A250X1P6"/>
<gene>
    <name evidence="1" type="ORF">CEUSTIGMA_g4258.t1</name>
</gene>
<dbReference type="Gene3D" id="1.20.58.810">
    <property type="entry name" value="Photosystem II Pbs27"/>
    <property type="match status" value="1"/>
</dbReference>
<dbReference type="Proteomes" id="UP000232323">
    <property type="component" value="Unassembled WGS sequence"/>
</dbReference>
<comment type="caution">
    <text evidence="1">The sequence shown here is derived from an EMBL/GenBank/DDBJ whole genome shotgun (WGS) entry which is preliminary data.</text>
</comment>
<dbReference type="GO" id="GO:0009523">
    <property type="term" value="C:photosystem II"/>
    <property type="evidence" value="ECO:0007669"/>
    <property type="project" value="InterPro"/>
</dbReference>
<dbReference type="EMBL" id="BEGY01000020">
    <property type="protein sequence ID" value="GAX76812.1"/>
    <property type="molecule type" value="Genomic_DNA"/>
</dbReference>
<accession>A0A250X1P6</accession>
<dbReference type="InterPro" id="IPR038450">
    <property type="entry name" value="PSII_Psb27_sf"/>
</dbReference>
<reference evidence="1 2" key="1">
    <citation type="submission" date="2017-08" db="EMBL/GenBank/DDBJ databases">
        <title>Acidophilic green algal genome provides insights into adaptation to an acidic environment.</title>
        <authorList>
            <person name="Hirooka S."/>
            <person name="Hirose Y."/>
            <person name="Kanesaki Y."/>
            <person name="Higuchi S."/>
            <person name="Fujiwara T."/>
            <person name="Onuma R."/>
            <person name="Era A."/>
            <person name="Ohbayashi R."/>
            <person name="Uzuka A."/>
            <person name="Nozaki H."/>
            <person name="Yoshikawa H."/>
            <person name="Miyagishima S.Y."/>
        </authorList>
    </citation>
    <scope>NUCLEOTIDE SEQUENCE [LARGE SCALE GENOMIC DNA]</scope>
    <source>
        <strain evidence="1 2">NIES-2499</strain>
    </source>
</reference>
<proteinExistence type="inferred from homology"/>
<keyword evidence="2" id="KW-1185">Reference proteome</keyword>
<dbReference type="GO" id="GO:0010206">
    <property type="term" value="P:photosystem II repair"/>
    <property type="evidence" value="ECO:0007669"/>
    <property type="project" value="InterPro"/>
</dbReference>
<dbReference type="HAMAP" id="MF_01481">
    <property type="entry name" value="PSII_Psb27"/>
    <property type="match status" value="1"/>
</dbReference>
<dbReference type="Pfam" id="PF13326">
    <property type="entry name" value="PSII_Pbs27"/>
    <property type="match status" value="1"/>
</dbReference>
<dbReference type="OrthoDB" id="514330at2759"/>
<evidence type="ECO:0000313" key="2">
    <source>
        <dbReference type="Proteomes" id="UP000232323"/>
    </source>
</evidence>